<comment type="caution">
    <text evidence="5">The sequence shown here is derived from an EMBL/GenBank/DDBJ whole genome shotgun (WGS) entry which is preliminary data.</text>
</comment>
<sequence>MLSLLSGKKLALQLFPKVSAVSRLRYFASLYTSGGVFDDKKMEGRVIDLRSDTVTVPTEEMRAAMAAAEVGDDVYGDDPTVNALQAKAAELTGKEAALFVTSGTMGNLVSVMAHCSGRGDELFVGDIAHITIWEQGGVAQIAGVHPRQVHTNPDGTLDLLEIESKVRSREDAHQPISRLICVEQTHNGTGGRVLSLEYLQRVKELAVKLGLRVHMDGARLFNAAIVLGVPVAQVTQHVDSVTFCLSKALGAPVGSIVAGNKEFISRCWRHRKVLGGGMRQAGVLAAAGIYALDHIAPKLHEDHANAQILAKGIYEMKDLGLEIDLQSVESNMVYFNINHPRVSGDELVKRMLDITDSEPVETRVAVRMLAYDKTRLRLVLHHQVTEDDVHRTLQKLQFILTSY</sequence>
<proteinExistence type="inferred from homology"/>
<evidence type="ECO:0000256" key="1">
    <source>
        <dbReference type="ARBA" id="ARBA00001933"/>
    </source>
</evidence>
<dbReference type="Proteomes" id="UP001159405">
    <property type="component" value="Unassembled WGS sequence"/>
</dbReference>
<dbReference type="Gene3D" id="3.90.1150.10">
    <property type="entry name" value="Aspartate Aminotransferase, domain 1"/>
    <property type="match status" value="1"/>
</dbReference>
<dbReference type="InterPro" id="IPR001597">
    <property type="entry name" value="ArAA_b-elim_lyase/Thr_aldolase"/>
</dbReference>
<protein>
    <recommendedName>
        <fullName evidence="4">Aromatic amino acid beta-eliminating lyase/threonine aldolase domain-containing protein</fullName>
    </recommendedName>
</protein>
<keyword evidence="6" id="KW-1185">Reference proteome</keyword>
<dbReference type="NCBIfam" id="NF041359">
    <property type="entry name" value="GntG_guanitoxin"/>
    <property type="match status" value="1"/>
</dbReference>
<keyword evidence="3" id="KW-0663">Pyridoxal phosphate</keyword>
<comment type="similarity">
    <text evidence="2">Belongs to the threonine aldolase family.</text>
</comment>
<evidence type="ECO:0000256" key="3">
    <source>
        <dbReference type="ARBA" id="ARBA00022898"/>
    </source>
</evidence>
<evidence type="ECO:0000259" key="4">
    <source>
        <dbReference type="Pfam" id="PF01212"/>
    </source>
</evidence>
<dbReference type="PANTHER" id="PTHR48097">
    <property type="entry name" value="L-THREONINE ALDOLASE-RELATED"/>
    <property type="match status" value="1"/>
</dbReference>
<accession>A0ABN8MYB8</accession>
<dbReference type="InterPro" id="IPR023603">
    <property type="entry name" value="Low_specificity_L-TA-like"/>
</dbReference>
<gene>
    <name evidence="5" type="ORF">PLOB_00035778</name>
</gene>
<dbReference type="Gene3D" id="3.40.640.10">
    <property type="entry name" value="Type I PLP-dependent aspartate aminotransferase-like (Major domain)"/>
    <property type="match status" value="1"/>
</dbReference>
<comment type="cofactor">
    <cofactor evidence="1">
        <name>pyridoxal 5'-phosphate</name>
        <dbReference type="ChEBI" id="CHEBI:597326"/>
    </cofactor>
</comment>
<reference evidence="5 6" key="1">
    <citation type="submission" date="2022-05" db="EMBL/GenBank/DDBJ databases">
        <authorList>
            <consortium name="Genoscope - CEA"/>
            <person name="William W."/>
        </authorList>
    </citation>
    <scope>NUCLEOTIDE SEQUENCE [LARGE SCALE GENOMIC DNA]</scope>
</reference>
<organism evidence="5 6">
    <name type="scientific">Porites lobata</name>
    <dbReference type="NCBI Taxonomy" id="104759"/>
    <lineage>
        <taxon>Eukaryota</taxon>
        <taxon>Metazoa</taxon>
        <taxon>Cnidaria</taxon>
        <taxon>Anthozoa</taxon>
        <taxon>Hexacorallia</taxon>
        <taxon>Scleractinia</taxon>
        <taxon>Fungiina</taxon>
        <taxon>Poritidae</taxon>
        <taxon>Porites</taxon>
    </lineage>
</organism>
<dbReference type="SUPFAM" id="SSF53383">
    <property type="entry name" value="PLP-dependent transferases"/>
    <property type="match status" value="1"/>
</dbReference>
<evidence type="ECO:0000313" key="6">
    <source>
        <dbReference type="Proteomes" id="UP001159405"/>
    </source>
</evidence>
<dbReference type="NCBIfam" id="NF007825">
    <property type="entry name" value="PRK10534.1"/>
    <property type="match status" value="1"/>
</dbReference>
<dbReference type="InterPro" id="IPR015422">
    <property type="entry name" value="PyrdxlP-dep_Trfase_small"/>
</dbReference>
<feature type="domain" description="Aromatic amino acid beta-eliminating lyase/threonine aldolase" evidence="4">
    <location>
        <begin position="48"/>
        <end position="336"/>
    </location>
</feature>
<dbReference type="InterPro" id="IPR015424">
    <property type="entry name" value="PyrdxlP-dep_Trfase"/>
</dbReference>
<evidence type="ECO:0000313" key="5">
    <source>
        <dbReference type="EMBL" id="CAH3037056.1"/>
    </source>
</evidence>
<dbReference type="EMBL" id="CALNXK010000005">
    <property type="protein sequence ID" value="CAH3037056.1"/>
    <property type="molecule type" value="Genomic_DNA"/>
</dbReference>
<name>A0ABN8MYB8_9CNID</name>
<dbReference type="PIRSF" id="PIRSF017617">
    <property type="entry name" value="Thr_aldolase"/>
    <property type="match status" value="1"/>
</dbReference>
<dbReference type="InterPro" id="IPR015421">
    <property type="entry name" value="PyrdxlP-dep_Trfase_major"/>
</dbReference>
<dbReference type="Pfam" id="PF01212">
    <property type="entry name" value="Beta_elim_lyase"/>
    <property type="match status" value="1"/>
</dbReference>
<dbReference type="PANTHER" id="PTHR48097:SF9">
    <property type="entry name" value="L-THREONINE ALDOLASE"/>
    <property type="match status" value="1"/>
</dbReference>
<evidence type="ECO:0000256" key="2">
    <source>
        <dbReference type="ARBA" id="ARBA00006966"/>
    </source>
</evidence>